<dbReference type="InterPro" id="IPR036388">
    <property type="entry name" value="WH-like_DNA-bd_sf"/>
</dbReference>
<evidence type="ECO:0000256" key="1">
    <source>
        <dbReference type="ARBA" id="ARBA00006479"/>
    </source>
</evidence>
<gene>
    <name evidence="3" type="ORF">G6N77_13950</name>
</gene>
<reference evidence="3 4" key="1">
    <citation type="submission" date="2020-02" db="EMBL/GenBank/DDBJ databases">
        <title>Genome sequence of the type strain DSM 27180 of Arthrobacter silviterrae.</title>
        <authorList>
            <person name="Gao J."/>
            <person name="Sun J."/>
        </authorList>
    </citation>
    <scope>NUCLEOTIDE SEQUENCE [LARGE SCALE GENOMIC DNA]</scope>
    <source>
        <strain evidence="3 4">DSM 27180</strain>
    </source>
</reference>
<dbReference type="Proteomes" id="UP000479226">
    <property type="component" value="Unassembled WGS sequence"/>
</dbReference>
<dbReference type="SUPFAM" id="SSF46785">
    <property type="entry name" value="Winged helix' DNA-binding domain"/>
    <property type="match status" value="1"/>
</dbReference>
<keyword evidence="4" id="KW-1185">Reference proteome</keyword>
<sequence>MGDFNQAVVLDAIRRSQDGISRTELVQTSGLSTQTVSNIVRRLLKQGIVSEGEKTVTGIGKPRTPLVVVPNSRFAIGVHLDPSVITVVALDLTGSVAFRSREQTGLGVDAATMVARIAEIIEQWVASVRIPPERLLGIGIAVPGPIDEAMGTIVSPPLLQGWDAIRVREALRDAVGLPVLMEKDVIAAAHGEQWSRDNDDENFAFIYLGTGIGAGLVVDGQVLRGASNNVGGIGHFATGSTTPLCSCGRSGCVGAATQPANLVAWAIERGVLPPLINGADSGEVIEAFVELGRLADKGDPGARDIVDTSARQLAVAVENVASLIDVDTVILGGPMWHPVSRRYLGILGPELAARYEVRAIHGIDVTSSVLGEDIAAIGAGCAILDHMLAPKQTGLLLQD</sequence>
<dbReference type="InterPro" id="IPR000600">
    <property type="entry name" value="ROK"/>
</dbReference>
<dbReference type="Gene3D" id="3.30.420.40">
    <property type="match status" value="2"/>
</dbReference>
<proteinExistence type="inferred from homology"/>
<dbReference type="PANTHER" id="PTHR18964:SF149">
    <property type="entry name" value="BIFUNCTIONAL UDP-N-ACETYLGLUCOSAMINE 2-EPIMERASE_N-ACETYLMANNOSAMINE KINASE"/>
    <property type="match status" value="1"/>
</dbReference>
<evidence type="ECO:0000313" key="3">
    <source>
        <dbReference type="EMBL" id="NGN84553.1"/>
    </source>
</evidence>
<protein>
    <submittedName>
        <fullName evidence="3">ROK family transcriptional regulator</fullName>
    </submittedName>
</protein>
<comment type="similarity">
    <text evidence="1">Belongs to the ROK (NagC/XylR) family.</text>
</comment>
<dbReference type="Gene3D" id="1.10.10.10">
    <property type="entry name" value="Winged helix-like DNA-binding domain superfamily/Winged helix DNA-binding domain"/>
    <property type="match status" value="1"/>
</dbReference>
<dbReference type="Pfam" id="PF12802">
    <property type="entry name" value="MarR_2"/>
    <property type="match status" value="1"/>
</dbReference>
<dbReference type="EMBL" id="JAAKZI010000026">
    <property type="protein sequence ID" value="NGN84553.1"/>
    <property type="molecule type" value="Genomic_DNA"/>
</dbReference>
<evidence type="ECO:0000259" key="2">
    <source>
        <dbReference type="Pfam" id="PF12802"/>
    </source>
</evidence>
<accession>A0ABX0DCA3</accession>
<dbReference type="Pfam" id="PF00480">
    <property type="entry name" value="ROK"/>
    <property type="match status" value="1"/>
</dbReference>
<dbReference type="InterPro" id="IPR000835">
    <property type="entry name" value="HTH_MarR-typ"/>
</dbReference>
<dbReference type="RefSeq" id="WP_165182780.1">
    <property type="nucleotide sequence ID" value="NZ_JAAKZI010000026.1"/>
</dbReference>
<dbReference type="SUPFAM" id="SSF53067">
    <property type="entry name" value="Actin-like ATPase domain"/>
    <property type="match status" value="1"/>
</dbReference>
<evidence type="ECO:0000313" key="4">
    <source>
        <dbReference type="Proteomes" id="UP000479226"/>
    </source>
</evidence>
<dbReference type="PANTHER" id="PTHR18964">
    <property type="entry name" value="ROK (REPRESSOR, ORF, KINASE) FAMILY"/>
    <property type="match status" value="1"/>
</dbReference>
<dbReference type="InterPro" id="IPR036390">
    <property type="entry name" value="WH_DNA-bd_sf"/>
</dbReference>
<organism evidence="3 4">
    <name type="scientific">Arthrobacter silviterrae</name>
    <dbReference type="NCBI Taxonomy" id="2026658"/>
    <lineage>
        <taxon>Bacteria</taxon>
        <taxon>Bacillati</taxon>
        <taxon>Actinomycetota</taxon>
        <taxon>Actinomycetes</taxon>
        <taxon>Micrococcales</taxon>
        <taxon>Micrococcaceae</taxon>
        <taxon>Arthrobacter</taxon>
    </lineage>
</organism>
<feature type="domain" description="HTH marR-type" evidence="2">
    <location>
        <begin position="5"/>
        <end position="49"/>
    </location>
</feature>
<name>A0ABX0DCA3_9MICC</name>
<comment type="caution">
    <text evidence="3">The sequence shown here is derived from an EMBL/GenBank/DDBJ whole genome shotgun (WGS) entry which is preliminary data.</text>
</comment>
<dbReference type="InterPro" id="IPR043129">
    <property type="entry name" value="ATPase_NBD"/>
</dbReference>